<keyword evidence="3 8" id="KW-0812">Transmembrane</keyword>
<evidence type="ECO:0000256" key="1">
    <source>
        <dbReference type="ARBA" id="ARBA00004477"/>
    </source>
</evidence>
<evidence type="ECO:0000256" key="2">
    <source>
        <dbReference type="ARBA" id="ARBA00022064"/>
    </source>
</evidence>
<dbReference type="GO" id="GO:0140042">
    <property type="term" value="P:lipid droplet formation"/>
    <property type="evidence" value="ECO:0007669"/>
    <property type="project" value="UniProtKB-ARBA"/>
</dbReference>
<dbReference type="PANTHER" id="PTHR21212">
    <property type="entry name" value="BERNARDINELLI-SEIP CONGENITAL LIPODYSTROPHY 2 HOMOLOG BSCL2 PROTEIN"/>
    <property type="match status" value="1"/>
</dbReference>
<keyword evidence="6" id="KW-0443">Lipid metabolism</keyword>
<gene>
    <name evidence="9" type="ORF">CBOVIS_LOCUS1678</name>
</gene>
<keyword evidence="7 8" id="KW-0472">Membrane</keyword>
<dbReference type="AlphaFoldDB" id="A0A8S1E984"/>
<keyword evidence="10" id="KW-1185">Reference proteome</keyword>
<evidence type="ECO:0000256" key="5">
    <source>
        <dbReference type="ARBA" id="ARBA00022989"/>
    </source>
</evidence>
<evidence type="ECO:0000256" key="3">
    <source>
        <dbReference type="ARBA" id="ARBA00022692"/>
    </source>
</evidence>
<keyword evidence="4" id="KW-0256">Endoplasmic reticulum</keyword>
<organism evidence="9 10">
    <name type="scientific">Caenorhabditis bovis</name>
    <dbReference type="NCBI Taxonomy" id="2654633"/>
    <lineage>
        <taxon>Eukaryota</taxon>
        <taxon>Metazoa</taxon>
        <taxon>Ecdysozoa</taxon>
        <taxon>Nematoda</taxon>
        <taxon>Chromadorea</taxon>
        <taxon>Rhabditida</taxon>
        <taxon>Rhabditina</taxon>
        <taxon>Rhabditomorpha</taxon>
        <taxon>Rhabditoidea</taxon>
        <taxon>Rhabditidae</taxon>
        <taxon>Peloderinae</taxon>
        <taxon>Caenorhabditis</taxon>
    </lineage>
</organism>
<dbReference type="GO" id="GO:0006629">
    <property type="term" value="P:lipid metabolic process"/>
    <property type="evidence" value="ECO:0007669"/>
    <property type="project" value="UniProtKB-KW"/>
</dbReference>
<comment type="caution">
    <text evidence="9">The sequence shown here is derived from an EMBL/GenBank/DDBJ whole genome shotgun (WGS) entry which is preliminary data.</text>
</comment>
<keyword evidence="5 8" id="KW-1133">Transmembrane helix</keyword>
<sequence length="306" mass="34880">MMAVSRNRAVDIVVSLVAELAVAALIAVCTPFLIRYFALPSSIYHHYPLNIGFQTCEHDLHSVCSFPSASLSYEPGELFSSGVSYYLNVRLKFADVATTKQLGLFQNVLSVIDGTGNTLKQYTKTAYIKEAGILTKACWVFFFPFYFAGFFHDYSSLEILMASDYIENYEHQSLKIVYTLQDKFANVEEAALVVTARFGLIRHFLYYWPTISFVIIFAAMFIGCCSLIAAKWAILNWSAWKAEARCEEEEKNEPDEIRFDGKRKEVQQKEDGFAPDEYVPDNVNEEPKNEILYTLSGENSIRRRNV</sequence>
<name>A0A8S1E984_9PELO</name>
<proteinExistence type="predicted"/>
<comment type="subcellular location">
    <subcellularLocation>
        <location evidence="1">Endoplasmic reticulum membrane</location>
        <topology evidence="1">Multi-pass membrane protein</topology>
    </subcellularLocation>
</comment>
<dbReference type="Proteomes" id="UP000494206">
    <property type="component" value="Unassembled WGS sequence"/>
</dbReference>
<feature type="transmembrane region" description="Helical" evidence="8">
    <location>
        <begin position="12"/>
        <end position="34"/>
    </location>
</feature>
<evidence type="ECO:0000256" key="4">
    <source>
        <dbReference type="ARBA" id="ARBA00022824"/>
    </source>
</evidence>
<dbReference type="PANTHER" id="PTHR21212:SF0">
    <property type="entry name" value="SEIPIN"/>
    <property type="match status" value="1"/>
</dbReference>
<dbReference type="OrthoDB" id="3990054at2759"/>
<evidence type="ECO:0000256" key="7">
    <source>
        <dbReference type="ARBA" id="ARBA00023136"/>
    </source>
</evidence>
<dbReference type="EMBL" id="CADEPM010000001">
    <property type="protein sequence ID" value="CAB3398400.1"/>
    <property type="molecule type" value="Genomic_DNA"/>
</dbReference>
<protein>
    <recommendedName>
        <fullName evidence="2">Seipin</fullName>
    </recommendedName>
</protein>
<evidence type="ECO:0000256" key="6">
    <source>
        <dbReference type="ARBA" id="ARBA00023098"/>
    </source>
</evidence>
<dbReference type="CDD" id="cd23995">
    <property type="entry name" value="Seipin_BSCL2_like"/>
    <property type="match status" value="1"/>
</dbReference>
<accession>A0A8S1E984</accession>
<reference evidence="9 10" key="1">
    <citation type="submission" date="2020-04" db="EMBL/GenBank/DDBJ databases">
        <authorList>
            <person name="Laetsch R D."/>
            <person name="Stevens L."/>
            <person name="Kumar S."/>
            <person name="Blaxter L. M."/>
        </authorList>
    </citation>
    <scope>NUCLEOTIDE SEQUENCE [LARGE SCALE GENOMIC DNA]</scope>
</reference>
<dbReference type="InterPro" id="IPR009617">
    <property type="entry name" value="Seipin"/>
</dbReference>
<feature type="transmembrane region" description="Helical" evidence="8">
    <location>
        <begin position="206"/>
        <end position="230"/>
    </location>
</feature>
<evidence type="ECO:0000313" key="10">
    <source>
        <dbReference type="Proteomes" id="UP000494206"/>
    </source>
</evidence>
<evidence type="ECO:0000313" key="9">
    <source>
        <dbReference type="EMBL" id="CAB3398400.1"/>
    </source>
</evidence>
<dbReference type="Pfam" id="PF06775">
    <property type="entry name" value="Seipin"/>
    <property type="match status" value="1"/>
</dbReference>
<dbReference type="GO" id="GO:0005789">
    <property type="term" value="C:endoplasmic reticulum membrane"/>
    <property type="evidence" value="ECO:0007669"/>
    <property type="project" value="UniProtKB-SubCell"/>
</dbReference>
<evidence type="ECO:0000256" key="8">
    <source>
        <dbReference type="SAM" id="Phobius"/>
    </source>
</evidence>